<evidence type="ECO:0000313" key="3">
    <source>
        <dbReference type="EMBL" id="GBE90040.1"/>
    </source>
</evidence>
<evidence type="ECO:0000256" key="1">
    <source>
        <dbReference type="SAM" id="MobiDB-lite"/>
    </source>
</evidence>
<dbReference type="InParanoid" id="A0A401H6Q1"/>
<dbReference type="Pfam" id="PF17667">
    <property type="entry name" value="Pkinase_fungal"/>
    <property type="match status" value="1"/>
</dbReference>
<dbReference type="STRING" id="139825.A0A401H6Q1"/>
<dbReference type="GeneID" id="38786957"/>
<comment type="caution">
    <text evidence="3">The sequence shown here is derived from an EMBL/GenBank/DDBJ whole genome shotgun (WGS) entry which is preliminary data.</text>
</comment>
<dbReference type="InterPro" id="IPR011009">
    <property type="entry name" value="Kinase-like_dom_sf"/>
</dbReference>
<dbReference type="Gene3D" id="1.10.510.10">
    <property type="entry name" value="Transferase(Phosphotransferase) domain 1"/>
    <property type="match status" value="1"/>
</dbReference>
<evidence type="ECO:0000259" key="2">
    <source>
        <dbReference type="Pfam" id="PF17667"/>
    </source>
</evidence>
<protein>
    <recommendedName>
        <fullName evidence="2">Fungal-type protein kinase domain-containing protein</fullName>
    </recommendedName>
</protein>
<feature type="domain" description="Fungal-type protein kinase" evidence="2">
    <location>
        <begin position="201"/>
        <end position="609"/>
    </location>
</feature>
<feature type="compositionally biased region" description="Basic residues" evidence="1">
    <location>
        <begin position="742"/>
        <end position="757"/>
    </location>
</feature>
<dbReference type="RefSeq" id="XP_027620953.1">
    <property type="nucleotide sequence ID" value="XM_027765152.1"/>
</dbReference>
<reference evidence="3 4" key="1">
    <citation type="journal article" date="2018" name="Sci. Rep.">
        <title>Genome sequence of the cauliflower mushroom Sparassis crispa (Hanabiratake) and its association with beneficial usage.</title>
        <authorList>
            <person name="Kiyama R."/>
            <person name="Furutani Y."/>
            <person name="Kawaguchi K."/>
            <person name="Nakanishi T."/>
        </authorList>
    </citation>
    <scope>NUCLEOTIDE SEQUENCE [LARGE SCALE GENOMIC DNA]</scope>
</reference>
<dbReference type="AlphaFoldDB" id="A0A401H6Q1"/>
<feature type="region of interest" description="Disordered" evidence="1">
    <location>
        <begin position="742"/>
        <end position="785"/>
    </location>
</feature>
<sequence length="785" mass="89858">MSNSRSHAPSPSTLPAEADLSLPPTPHSVTSDWTPLAGEENAEPKNPRRSDDDNELHAEKAEGFILGPMPVEDFLNFLPAKHTARRPSTEGAFNNVDEPDVAFQLLAAIGGHDRCPGFEFKYNVLDSTSIKPALVCVPKDSIGSDNEATAKYAAELFIDVQSSDQGDFFRDPKPFADRQRHKFVLTPQDAEKTNRVKALQAMGRNIRWATDALMHQHRVHYFSVSIHGLRARLMRWDMSGLIASESFSLREKPEVLCEFLWRFAHASTVERGYDPTVERASSSEECLFRRLVSCHVREQLDLKLVDIPEEEVKVEVREEYKEQCALLEKTVGQHYEAGRVAALTICAEDGRFKRCLVSRPIATNFSMRRGAMRGYWAVMDGRVVFLKDTWRQYVLEPEGRILKELEAHGVKNIPHVEHDGDVPKVMYCDGMLTRFSAMANFERTTRSKAGQQPSFQCTETDLYREAEWLCHGGARIVVHPRVHHRLVLKEVGFPLQTLRGTKELLEATHDAFQDFSGDLALIAAHDNARRIHRDISAGNVMFYRKPYEDHRTGYLIDWELSSKVQEDGQATDKYIVGTRIFLSQRLEARSQRRHMLQDDMEALLYVVAYCGLHWLQHPAHSKDMRQVVQAMFHNRKEVHAGDVPEITHTTFQTMEPGKGKLDIKENQTYIDLPNFNADLKDWLSHSMDLNHPRDPNEATQWDTPEPWNDYWKEFLERELPEDDRIRKQDSSSMRPKFAVKAICHRAGIHPNKRKTPQRRGPTDDGHANDAPGNGRPVKRLRRTAR</sequence>
<feature type="compositionally biased region" description="Polar residues" evidence="1">
    <location>
        <begin position="1"/>
        <end position="13"/>
    </location>
</feature>
<dbReference type="PANTHER" id="PTHR38248">
    <property type="entry name" value="FUNK1 6"/>
    <property type="match status" value="1"/>
</dbReference>
<feature type="compositionally biased region" description="Basic residues" evidence="1">
    <location>
        <begin position="776"/>
        <end position="785"/>
    </location>
</feature>
<name>A0A401H6Q1_9APHY</name>
<feature type="compositionally biased region" description="Basic and acidic residues" evidence="1">
    <location>
        <begin position="42"/>
        <end position="54"/>
    </location>
</feature>
<dbReference type="SUPFAM" id="SSF56112">
    <property type="entry name" value="Protein kinase-like (PK-like)"/>
    <property type="match status" value="1"/>
</dbReference>
<gene>
    <name evidence="3" type="ORF">SCP_1800620</name>
</gene>
<dbReference type="OrthoDB" id="3265188at2759"/>
<evidence type="ECO:0000313" key="4">
    <source>
        <dbReference type="Proteomes" id="UP000287166"/>
    </source>
</evidence>
<feature type="region of interest" description="Disordered" evidence="1">
    <location>
        <begin position="1"/>
        <end position="54"/>
    </location>
</feature>
<dbReference type="PANTHER" id="PTHR38248:SF2">
    <property type="entry name" value="FUNK1 11"/>
    <property type="match status" value="1"/>
</dbReference>
<dbReference type="Proteomes" id="UP000287166">
    <property type="component" value="Unassembled WGS sequence"/>
</dbReference>
<organism evidence="3 4">
    <name type="scientific">Sparassis crispa</name>
    <dbReference type="NCBI Taxonomy" id="139825"/>
    <lineage>
        <taxon>Eukaryota</taxon>
        <taxon>Fungi</taxon>
        <taxon>Dikarya</taxon>
        <taxon>Basidiomycota</taxon>
        <taxon>Agaricomycotina</taxon>
        <taxon>Agaricomycetes</taxon>
        <taxon>Polyporales</taxon>
        <taxon>Sparassidaceae</taxon>
        <taxon>Sparassis</taxon>
    </lineage>
</organism>
<dbReference type="InterPro" id="IPR040976">
    <property type="entry name" value="Pkinase_fungal"/>
</dbReference>
<keyword evidence="4" id="KW-1185">Reference proteome</keyword>
<proteinExistence type="predicted"/>
<accession>A0A401H6Q1</accession>
<dbReference type="EMBL" id="BFAD01000018">
    <property type="protein sequence ID" value="GBE90040.1"/>
    <property type="molecule type" value="Genomic_DNA"/>
</dbReference>